<accession>A0A1G2L843</accession>
<dbReference type="EMBL" id="MHQO01000003">
    <property type="protein sequence ID" value="OHA07813.1"/>
    <property type="molecule type" value="Genomic_DNA"/>
</dbReference>
<evidence type="ECO:0000256" key="1">
    <source>
        <dbReference type="SAM" id="MobiDB-lite"/>
    </source>
</evidence>
<protein>
    <recommendedName>
        <fullName evidence="2">Transposase IS701-like DDE domain-containing protein</fullName>
    </recommendedName>
</protein>
<evidence type="ECO:0000313" key="3">
    <source>
        <dbReference type="EMBL" id="OHA07813.1"/>
    </source>
</evidence>
<evidence type="ECO:0000313" key="4">
    <source>
        <dbReference type="Proteomes" id="UP000177982"/>
    </source>
</evidence>
<evidence type="ECO:0000259" key="2">
    <source>
        <dbReference type="Pfam" id="PF13546"/>
    </source>
</evidence>
<organism evidence="3 4">
    <name type="scientific">Candidatus Sungbacteria bacterium RIFCSPLOWO2_01_FULL_47_10</name>
    <dbReference type="NCBI Taxonomy" id="1802276"/>
    <lineage>
        <taxon>Bacteria</taxon>
        <taxon>Candidatus Sungiibacteriota</taxon>
    </lineage>
</organism>
<reference evidence="3 4" key="1">
    <citation type="journal article" date="2016" name="Nat. Commun.">
        <title>Thousands of microbial genomes shed light on interconnected biogeochemical processes in an aquifer system.</title>
        <authorList>
            <person name="Anantharaman K."/>
            <person name="Brown C.T."/>
            <person name="Hug L.A."/>
            <person name="Sharon I."/>
            <person name="Castelle C.J."/>
            <person name="Probst A.J."/>
            <person name="Thomas B.C."/>
            <person name="Singh A."/>
            <person name="Wilkins M.J."/>
            <person name="Karaoz U."/>
            <person name="Brodie E.L."/>
            <person name="Williams K.H."/>
            <person name="Hubbard S.S."/>
            <person name="Banfield J.F."/>
        </authorList>
    </citation>
    <scope>NUCLEOTIDE SEQUENCE [LARGE SCALE GENOMIC DNA]</scope>
</reference>
<comment type="caution">
    <text evidence="3">The sequence shown here is derived from an EMBL/GenBank/DDBJ whole genome shotgun (WGS) entry which is preliminary data.</text>
</comment>
<gene>
    <name evidence="3" type="ORF">A2934_02995</name>
</gene>
<dbReference type="Pfam" id="PF13546">
    <property type="entry name" value="DDE_5"/>
    <property type="match status" value="1"/>
</dbReference>
<feature type="region of interest" description="Disordered" evidence="1">
    <location>
        <begin position="156"/>
        <end position="191"/>
    </location>
</feature>
<feature type="compositionally biased region" description="Polar residues" evidence="1">
    <location>
        <begin position="180"/>
        <end position="191"/>
    </location>
</feature>
<feature type="domain" description="Transposase IS701-like DDE" evidence="2">
    <location>
        <begin position="19"/>
        <end position="115"/>
    </location>
</feature>
<proteinExistence type="predicted"/>
<dbReference type="InterPro" id="IPR038721">
    <property type="entry name" value="IS701-like_DDE_dom"/>
</dbReference>
<dbReference type="Proteomes" id="UP000177982">
    <property type="component" value="Unassembled WGS sequence"/>
</dbReference>
<dbReference type="AlphaFoldDB" id="A0A1G2L843"/>
<sequence>MAKIPNSTDLALYTAKSISSVSYFFNKSVWDHRDIEKARKNVVANAHETRSAKDDIMCLDATTISKTGKTFPDISRVFDTAEKKVTDGYYFFVASIMNSNQSHSYIADWILIAPKAYSFRSMGWMVSTFETDIRLFKGEIDCCGCGVQKSVPSEVHHDKSPLFPHPGNSMHGVPEKHSSGKTQNNQKTKRV</sequence>
<name>A0A1G2L843_9BACT</name>